<dbReference type="SUPFAM" id="SSF52317">
    <property type="entry name" value="Class I glutamine amidotransferase-like"/>
    <property type="match status" value="1"/>
</dbReference>
<dbReference type="InterPro" id="IPR002818">
    <property type="entry name" value="DJ-1/PfpI"/>
</dbReference>
<dbReference type="EMBL" id="JAQMWT010000330">
    <property type="protein sequence ID" value="KAJ8604508.1"/>
    <property type="molecule type" value="Genomic_DNA"/>
</dbReference>
<dbReference type="Pfam" id="PF01965">
    <property type="entry name" value="DJ-1_PfpI"/>
    <property type="match status" value="1"/>
</dbReference>
<accession>A0AAD7UFA8</accession>
<gene>
    <name evidence="3" type="ORF">CTAYLR_000913</name>
</gene>
<comment type="similarity">
    <text evidence="1">Belongs to the peptidase C56 family.</text>
</comment>
<feature type="domain" description="DJ-1/PfpI" evidence="2">
    <location>
        <begin position="18"/>
        <end position="171"/>
    </location>
</feature>
<proteinExistence type="inferred from homology"/>
<evidence type="ECO:0000313" key="4">
    <source>
        <dbReference type="Proteomes" id="UP001230188"/>
    </source>
</evidence>
<organism evidence="3 4">
    <name type="scientific">Chrysophaeum taylorii</name>
    <dbReference type="NCBI Taxonomy" id="2483200"/>
    <lineage>
        <taxon>Eukaryota</taxon>
        <taxon>Sar</taxon>
        <taxon>Stramenopiles</taxon>
        <taxon>Ochrophyta</taxon>
        <taxon>Pelagophyceae</taxon>
        <taxon>Pelagomonadales</taxon>
        <taxon>Pelagomonadaceae</taxon>
        <taxon>Chrysophaeum</taxon>
    </lineage>
</organism>
<name>A0AAD7UFA8_9STRA</name>
<dbReference type="Proteomes" id="UP001230188">
    <property type="component" value="Unassembled WGS sequence"/>
</dbReference>
<dbReference type="AlphaFoldDB" id="A0AAD7UFA8"/>
<dbReference type="InterPro" id="IPR006286">
    <property type="entry name" value="C56_PfpI-like"/>
</dbReference>
<dbReference type="InterPro" id="IPR029062">
    <property type="entry name" value="Class_I_gatase-like"/>
</dbReference>
<dbReference type="PANTHER" id="PTHR42733:SF13">
    <property type="entry name" value="DJ-1_PFPI DOMAIN-CONTAINING PROTEIN"/>
    <property type="match status" value="1"/>
</dbReference>
<evidence type="ECO:0000313" key="3">
    <source>
        <dbReference type="EMBL" id="KAJ8604508.1"/>
    </source>
</evidence>
<evidence type="ECO:0000259" key="2">
    <source>
        <dbReference type="Pfam" id="PF01965"/>
    </source>
</evidence>
<keyword evidence="4" id="KW-1185">Reference proteome</keyword>
<dbReference type="Gene3D" id="3.40.50.880">
    <property type="match status" value="1"/>
</dbReference>
<reference evidence="3" key="1">
    <citation type="submission" date="2023-01" db="EMBL/GenBank/DDBJ databases">
        <title>Metagenome sequencing of chrysophaentin producing Chrysophaeum taylorii.</title>
        <authorList>
            <person name="Davison J."/>
            <person name="Bewley C."/>
        </authorList>
    </citation>
    <scope>NUCLEOTIDE SEQUENCE</scope>
    <source>
        <strain evidence="3">NIES-1699</strain>
    </source>
</reference>
<protein>
    <recommendedName>
        <fullName evidence="2">DJ-1/PfpI domain-containing protein</fullName>
    </recommendedName>
</protein>
<sequence length="180" mass="19147">MVEFFSTRPFPPGRLAGKTIAIFVADIFEDAEILYPETRLEEEGGLVVGEHGAGHKYTGKIGATVKSDVQIDDLGIVDSPVLPGGYAPDEMRRNAKMLATISSMIGKPVGSHLSRPVCSARLDGRSVVSGYSCTSISSIQDDIVNAGCLSLEPVVVVVVVVDRNVITSRKTPRPSATPSY</sequence>
<dbReference type="PANTHER" id="PTHR42733">
    <property type="entry name" value="DJ-1 PROTEIN"/>
    <property type="match status" value="1"/>
</dbReference>
<evidence type="ECO:0000256" key="1">
    <source>
        <dbReference type="ARBA" id="ARBA00008542"/>
    </source>
</evidence>
<comment type="caution">
    <text evidence="3">The sequence shown here is derived from an EMBL/GenBank/DDBJ whole genome shotgun (WGS) entry which is preliminary data.</text>
</comment>